<sequence>MEAPSPSAAHLSEWQESSFAVTSGTCTPGQKADGYRAKMLRIQYAWANSEISQFCAASLFKKYAEKYSAIIDSGNAETGLNNYAENILTLAKCQQSDSDKWQSALTTDNVFELKCVRERMRAGKIFPSSQMAPTDAHVRADKGVSAPAAPALPKLHVFRSTGETELTAASAKCASQGPELLGHPSSSKSLQSSVPPVTRTADTLPAASASLGKQVLPGFQATPWKQIFLMFKGKVIEPQKKLKGILGNSCKVHHAVSVRDSSNSRNTDFG</sequence>
<dbReference type="GeneTree" id="ENSGT00940000156258"/>
<evidence type="ECO:0000313" key="3">
    <source>
        <dbReference type="Proteomes" id="UP000694409"/>
    </source>
</evidence>
<name>A0A8C9U8G2_SERCA</name>
<keyword evidence="3" id="KW-1185">Reference proteome</keyword>
<feature type="region of interest" description="Disordered" evidence="1">
    <location>
        <begin position="175"/>
        <end position="199"/>
    </location>
</feature>
<protein>
    <submittedName>
        <fullName evidence="2">Uncharacterized protein</fullName>
    </submittedName>
</protein>
<dbReference type="OMA" id="ICAANLF"/>
<reference evidence="2" key="2">
    <citation type="submission" date="2025-09" db="UniProtKB">
        <authorList>
            <consortium name="Ensembl"/>
        </authorList>
    </citation>
    <scope>IDENTIFICATION</scope>
</reference>
<accession>A0A8C9U8G2</accession>
<proteinExistence type="predicted"/>
<organism evidence="2 3">
    <name type="scientific">Serinus canaria</name>
    <name type="common">Island canary</name>
    <name type="synonym">Fringilla canaria</name>
    <dbReference type="NCBI Taxonomy" id="9135"/>
    <lineage>
        <taxon>Eukaryota</taxon>
        <taxon>Metazoa</taxon>
        <taxon>Chordata</taxon>
        <taxon>Craniata</taxon>
        <taxon>Vertebrata</taxon>
        <taxon>Euteleostomi</taxon>
        <taxon>Archelosauria</taxon>
        <taxon>Archosauria</taxon>
        <taxon>Dinosauria</taxon>
        <taxon>Saurischia</taxon>
        <taxon>Theropoda</taxon>
        <taxon>Coelurosauria</taxon>
        <taxon>Aves</taxon>
        <taxon>Neognathae</taxon>
        <taxon>Neoaves</taxon>
        <taxon>Telluraves</taxon>
        <taxon>Australaves</taxon>
        <taxon>Passeriformes</taxon>
        <taxon>Passeroidea</taxon>
        <taxon>Fringillidae</taxon>
        <taxon>Carduelinae</taxon>
        <taxon>Serinus</taxon>
    </lineage>
</organism>
<evidence type="ECO:0000256" key="1">
    <source>
        <dbReference type="SAM" id="MobiDB-lite"/>
    </source>
</evidence>
<reference evidence="2" key="1">
    <citation type="submission" date="2025-08" db="UniProtKB">
        <authorList>
            <consortium name="Ensembl"/>
        </authorList>
    </citation>
    <scope>IDENTIFICATION</scope>
</reference>
<evidence type="ECO:0000313" key="2">
    <source>
        <dbReference type="Ensembl" id="ENSSCAP00000007048.1"/>
    </source>
</evidence>
<dbReference type="AlphaFoldDB" id="A0A8C9U8G2"/>
<dbReference type="Ensembl" id="ENSSCAT00000008014.1">
    <property type="protein sequence ID" value="ENSSCAP00000007048.1"/>
    <property type="gene ID" value="ENSSCAG00000005454.1"/>
</dbReference>
<dbReference type="Proteomes" id="UP000694409">
    <property type="component" value="Unassembled WGS sequence"/>
</dbReference>